<dbReference type="AlphaFoldDB" id="A0A8H5HKZ2"/>
<keyword evidence="3" id="KW-1185">Reference proteome</keyword>
<evidence type="ECO:0000256" key="1">
    <source>
        <dbReference type="SAM" id="MobiDB-lite"/>
    </source>
</evidence>
<dbReference type="OrthoDB" id="8191639at2759"/>
<dbReference type="GO" id="GO:0003676">
    <property type="term" value="F:nucleic acid binding"/>
    <property type="evidence" value="ECO:0007669"/>
    <property type="project" value="InterPro"/>
</dbReference>
<feature type="region of interest" description="Disordered" evidence="1">
    <location>
        <begin position="59"/>
        <end position="81"/>
    </location>
</feature>
<dbReference type="Proteomes" id="UP000565441">
    <property type="component" value="Unassembled WGS sequence"/>
</dbReference>
<gene>
    <name evidence="2" type="ORF">D9615_001434</name>
</gene>
<dbReference type="EMBL" id="JAACJP010000004">
    <property type="protein sequence ID" value="KAF5385278.1"/>
    <property type="molecule type" value="Genomic_DNA"/>
</dbReference>
<proteinExistence type="predicted"/>
<evidence type="ECO:0000313" key="3">
    <source>
        <dbReference type="Proteomes" id="UP000565441"/>
    </source>
</evidence>
<evidence type="ECO:0000313" key="2">
    <source>
        <dbReference type="EMBL" id="KAF5385278.1"/>
    </source>
</evidence>
<dbReference type="InterPro" id="IPR036397">
    <property type="entry name" value="RNaseH_sf"/>
</dbReference>
<dbReference type="Gene3D" id="3.30.420.10">
    <property type="entry name" value="Ribonuclease H-like superfamily/Ribonuclease H"/>
    <property type="match status" value="1"/>
</dbReference>
<name>A0A8H5HKZ2_9AGAR</name>
<comment type="caution">
    <text evidence="2">The sequence shown here is derived from an EMBL/GenBank/DDBJ whole genome shotgun (WGS) entry which is preliminary data.</text>
</comment>
<organism evidence="2 3">
    <name type="scientific">Tricholomella constricta</name>
    <dbReference type="NCBI Taxonomy" id="117010"/>
    <lineage>
        <taxon>Eukaryota</taxon>
        <taxon>Fungi</taxon>
        <taxon>Dikarya</taxon>
        <taxon>Basidiomycota</taxon>
        <taxon>Agaricomycotina</taxon>
        <taxon>Agaricomycetes</taxon>
        <taxon>Agaricomycetidae</taxon>
        <taxon>Agaricales</taxon>
        <taxon>Tricholomatineae</taxon>
        <taxon>Lyophyllaceae</taxon>
        <taxon>Tricholomella</taxon>
    </lineage>
</organism>
<sequence>MAPPPSSERFLAMSCSNVGVGPGGTTSMLARVVVVDFKGKVIFDKYVGPTMQASSFDLVPANTNDLPSRTRSLTTGRRRRE</sequence>
<accession>A0A8H5HKZ2</accession>
<protein>
    <submittedName>
        <fullName evidence="2">Uncharacterized protein</fullName>
    </submittedName>
</protein>
<reference evidence="2 3" key="1">
    <citation type="journal article" date="2020" name="ISME J.">
        <title>Uncovering the hidden diversity of litter-decomposition mechanisms in mushroom-forming fungi.</title>
        <authorList>
            <person name="Floudas D."/>
            <person name="Bentzer J."/>
            <person name="Ahren D."/>
            <person name="Johansson T."/>
            <person name="Persson P."/>
            <person name="Tunlid A."/>
        </authorList>
    </citation>
    <scope>NUCLEOTIDE SEQUENCE [LARGE SCALE GENOMIC DNA]</scope>
    <source>
        <strain evidence="2 3">CBS 661.87</strain>
    </source>
</reference>